<gene>
    <name evidence="1" type="ORF">BAOM_2132</name>
</gene>
<dbReference type="Proteomes" id="UP000283095">
    <property type="component" value="Chromosome"/>
</dbReference>
<name>A0A3T0KR96_9BACI</name>
<evidence type="ECO:0000313" key="2">
    <source>
        <dbReference type="Proteomes" id="UP000283095"/>
    </source>
</evidence>
<sequence length="41" mass="4746">MKMFMNAFKKNTSCIIETAYLYILFLLVELQTTTGNAIKLK</sequence>
<dbReference type="EMBL" id="CP026095">
    <property type="protein sequence ID" value="AZV42741.1"/>
    <property type="molecule type" value="Genomic_DNA"/>
</dbReference>
<dbReference type="KEGG" id="pasa:BAOM_2132"/>
<organism evidence="1 2">
    <name type="scientific">Peribacillus asahii</name>
    <dbReference type="NCBI Taxonomy" id="228899"/>
    <lineage>
        <taxon>Bacteria</taxon>
        <taxon>Bacillati</taxon>
        <taxon>Bacillota</taxon>
        <taxon>Bacilli</taxon>
        <taxon>Bacillales</taxon>
        <taxon>Bacillaceae</taxon>
        <taxon>Peribacillus</taxon>
    </lineage>
</organism>
<accession>A0A3T0KR96</accession>
<reference evidence="1 2" key="1">
    <citation type="submission" date="2018-01" db="EMBL/GenBank/DDBJ databases">
        <title>Bacillus asahii Genome sequencing and assembly.</title>
        <authorList>
            <person name="Jiang H."/>
            <person name="Feng Y."/>
            <person name="Zhao F."/>
            <person name="Lin X."/>
        </authorList>
    </citation>
    <scope>NUCLEOTIDE SEQUENCE [LARGE SCALE GENOMIC DNA]</scope>
    <source>
        <strain evidence="1 2">OM18</strain>
    </source>
</reference>
<dbReference type="AlphaFoldDB" id="A0A3T0KR96"/>
<evidence type="ECO:0000313" key="1">
    <source>
        <dbReference type="EMBL" id="AZV42741.1"/>
    </source>
</evidence>
<protein>
    <submittedName>
        <fullName evidence="1">Uncharacterized protein</fullName>
    </submittedName>
</protein>
<proteinExistence type="predicted"/>